<dbReference type="InterPro" id="IPR007838">
    <property type="entry name" value="Cell_div_ZapA-like"/>
</dbReference>
<dbReference type="SUPFAM" id="SSF102829">
    <property type="entry name" value="Cell division protein ZapA-like"/>
    <property type="match status" value="1"/>
</dbReference>
<keyword evidence="1" id="KW-0132">Cell division</keyword>
<evidence type="ECO:0000313" key="1">
    <source>
        <dbReference type="EMBL" id="SDD15174.1"/>
    </source>
</evidence>
<keyword evidence="2" id="KW-1185">Reference proteome</keyword>
<keyword evidence="1" id="KW-0131">Cell cycle</keyword>
<accession>A0A1G6SEU5</accession>
<gene>
    <name evidence="1" type="ORF">SAMN04489866_101308</name>
</gene>
<dbReference type="Pfam" id="PF05164">
    <property type="entry name" value="ZapA"/>
    <property type="match status" value="1"/>
</dbReference>
<name>A0A1G6SEU5_PEPNI</name>
<sequence>MQETTQTIYGKSIRLKSDLTSDRVDAVVKRLNTEMESVGQDRRSAYEEVLLLAALNMTEDLLALEAEYRQLADILDDDAFSDKDTETET</sequence>
<dbReference type="Proteomes" id="UP000198995">
    <property type="component" value="Unassembled WGS sequence"/>
</dbReference>
<reference evidence="1 2" key="1">
    <citation type="submission" date="2016-10" db="EMBL/GenBank/DDBJ databases">
        <authorList>
            <person name="de Groot N.N."/>
        </authorList>
    </citation>
    <scope>NUCLEOTIDE SEQUENCE [LARGE SCALE GENOMIC DNA]</scope>
    <source>
        <strain evidence="1 2">DSM 20475</strain>
    </source>
</reference>
<dbReference type="STRING" id="2741.SAMN04489866_101308"/>
<dbReference type="RefSeq" id="WP_159427934.1">
    <property type="nucleotide sequence ID" value="NZ_FNAF01000001.1"/>
</dbReference>
<dbReference type="GO" id="GO:0051301">
    <property type="term" value="P:cell division"/>
    <property type="evidence" value="ECO:0007669"/>
    <property type="project" value="UniProtKB-KW"/>
</dbReference>
<protein>
    <submittedName>
        <fullName evidence="1">Cell division protein ZapA</fullName>
    </submittedName>
</protein>
<dbReference type="InterPro" id="IPR036192">
    <property type="entry name" value="Cell_div_ZapA-like_sf"/>
</dbReference>
<evidence type="ECO:0000313" key="2">
    <source>
        <dbReference type="Proteomes" id="UP000198995"/>
    </source>
</evidence>
<dbReference type="AlphaFoldDB" id="A0A1G6SEU5"/>
<organism evidence="1 2">
    <name type="scientific">Peptococcus niger</name>
    <dbReference type="NCBI Taxonomy" id="2741"/>
    <lineage>
        <taxon>Bacteria</taxon>
        <taxon>Bacillati</taxon>
        <taxon>Bacillota</taxon>
        <taxon>Clostridia</taxon>
        <taxon>Eubacteriales</taxon>
        <taxon>Peptococcaceae</taxon>
        <taxon>Peptococcus</taxon>
    </lineage>
</organism>
<proteinExistence type="predicted"/>
<dbReference type="EMBL" id="FNAF01000001">
    <property type="protein sequence ID" value="SDD15174.1"/>
    <property type="molecule type" value="Genomic_DNA"/>
</dbReference>